<feature type="compositionally biased region" description="Gly residues" evidence="1">
    <location>
        <begin position="1341"/>
        <end position="1367"/>
    </location>
</feature>
<feature type="compositionally biased region" description="Basic and acidic residues" evidence="1">
    <location>
        <begin position="1180"/>
        <end position="1189"/>
    </location>
</feature>
<feature type="region of interest" description="Disordered" evidence="1">
    <location>
        <begin position="898"/>
        <end position="970"/>
    </location>
</feature>
<evidence type="ECO:0000313" key="2">
    <source>
        <dbReference type="EMBL" id="KAK6985196.1"/>
    </source>
</evidence>
<comment type="caution">
    <text evidence="2">The sequence shown here is derived from an EMBL/GenBank/DDBJ whole genome shotgun (WGS) entry which is preliminary data.</text>
</comment>
<protein>
    <submittedName>
        <fullName evidence="2">Uncharacterized protein</fullName>
    </submittedName>
</protein>
<feature type="region of interest" description="Disordered" evidence="1">
    <location>
        <begin position="749"/>
        <end position="825"/>
    </location>
</feature>
<name>A0AAV9ZLP6_9AGAR</name>
<feature type="region of interest" description="Disordered" evidence="1">
    <location>
        <begin position="1311"/>
        <end position="1492"/>
    </location>
</feature>
<feature type="compositionally biased region" description="Low complexity" evidence="1">
    <location>
        <begin position="1454"/>
        <end position="1463"/>
    </location>
</feature>
<evidence type="ECO:0000313" key="3">
    <source>
        <dbReference type="Proteomes" id="UP001362999"/>
    </source>
</evidence>
<feature type="compositionally biased region" description="Low complexity" evidence="1">
    <location>
        <begin position="144"/>
        <end position="154"/>
    </location>
</feature>
<feature type="region of interest" description="Disordered" evidence="1">
    <location>
        <begin position="266"/>
        <end position="293"/>
    </location>
</feature>
<feature type="region of interest" description="Disordered" evidence="1">
    <location>
        <begin position="1180"/>
        <end position="1268"/>
    </location>
</feature>
<feature type="compositionally biased region" description="Polar residues" evidence="1">
    <location>
        <begin position="1368"/>
        <end position="1380"/>
    </location>
</feature>
<feature type="compositionally biased region" description="Polar residues" evidence="1">
    <location>
        <begin position="704"/>
        <end position="715"/>
    </location>
</feature>
<accession>A0AAV9ZLP6</accession>
<reference evidence="2 3" key="1">
    <citation type="journal article" date="2024" name="J Genomics">
        <title>Draft genome sequencing and assembly of Favolaschia claudopus CIRM-BRFM 2984 isolated from oak limbs.</title>
        <authorList>
            <person name="Navarro D."/>
            <person name="Drula E."/>
            <person name="Chaduli D."/>
            <person name="Cazenave R."/>
            <person name="Ahrendt S."/>
            <person name="Wang J."/>
            <person name="Lipzen A."/>
            <person name="Daum C."/>
            <person name="Barry K."/>
            <person name="Grigoriev I.V."/>
            <person name="Favel A."/>
            <person name="Rosso M.N."/>
            <person name="Martin F."/>
        </authorList>
    </citation>
    <scope>NUCLEOTIDE SEQUENCE [LARGE SCALE GENOMIC DNA]</scope>
    <source>
        <strain evidence="2 3">CIRM-BRFM 2984</strain>
    </source>
</reference>
<feature type="compositionally biased region" description="Low complexity" evidence="1">
    <location>
        <begin position="97"/>
        <end position="110"/>
    </location>
</feature>
<feature type="region of interest" description="Disordered" evidence="1">
    <location>
        <begin position="848"/>
        <end position="883"/>
    </location>
</feature>
<feature type="region of interest" description="Disordered" evidence="1">
    <location>
        <begin position="983"/>
        <end position="1108"/>
    </location>
</feature>
<feature type="compositionally biased region" description="Low complexity" evidence="1">
    <location>
        <begin position="1254"/>
        <end position="1268"/>
    </location>
</feature>
<feature type="compositionally biased region" description="Basic and acidic residues" evidence="1">
    <location>
        <begin position="155"/>
        <end position="167"/>
    </location>
</feature>
<feature type="region of interest" description="Disordered" evidence="1">
    <location>
        <begin position="696"/>
        <end position="718"/>
    </location>
</feature>
<feature type="region of interest" description="Disordered" evidence="1">
    <location>
        <begin position="399"/>
        <end position="418"/>
    </location>
</feature>
<dbReference type="Proteomes" id="UP001362999">
    <property type="component" value="Unassembled WGS sequence"/>
</dbReference>
<feature type="compositionally biased region" description="Low complexity" evidence="1">
    <location>
        <begin position="983"/>
        <end position="992"/>
    </location>
</feature>
<feature type="region of interest" description="Disordered" evidence="1">
    <location>
        <begin position="25"/>
        <end position="55"/>
    </location>
</feature>
<feature type="compositionally biased region" description="Basic residues" evidence="1">
    <location>
        <begin position="775"/>
        <end position="790"/>
    </location>
</feature>
<keyword evidence="3" id="KW-1185">Reference proteome</keyword>
<gene>
    <name evidence="2" type="ORF">R3P38DRAFT_3450695</name>
</gene>
<feature type="region of interest" description="Disordered" evidence="1">
    <location>
        <begin position="95"/>
        <end position="128"/>
    </location>
</feature>
<feature type="compositionally biased region" description="Low complexity" evidence="1">
    <location>
        <begin position="1381"/>
        <end position="1425"/>
    </location>
</feature>
<dbReference type="EMBL" id="JAWWNJ010000132">
    <property type="protein sequence ID" value="KAK6985196.1"/>
    <property type="molecule type" value="Genomic_DNA"/>
</dbReference>
<feature type="compositionally biased region" description="Low complexity" evidence="1">
    <location>
        <begin position="1066"/>
        <end position="1080"/>
    </location>
</feature>
<evidence type="ECO:0000256" key="1">
    <source>
        <dbReference type="SAM" id="MobiDB-lite"/>
    </source>
</evidence>
<sequence length="1492" mass="157719">MNSWLRAGFPRWGLEAAWMMKISHRDSHKAGRPSVKHTPPVNDRDAASWVQPDSPPYHDALVGPCAGLPSISSAFVADSSPAGFGRYEHCIHMRAPSSPTFGSRSSSSMSAEDPENSTHTRPRPEPMLAPPRCAALRAEQPRQRAYAARAGVEARAGDGRDDGRIGRDPLPAVTSTTAGTPPPMQLLVLNFAHHGYIDEGALSGSEEDTKKSFDFTGELKKLNESGVSDRRSFVQQLENAFATPAKIDLRGLLCMDVPPPVPALPPTFKADVSGSSTSSTEQLSSSSGFTSSSGFEIPHSVSRLIDMKELTMGVGSSEDDDHSMDLDGESASRLFDHKEPMLLPGSDSLASDGRPLLAAPRPRHIASGPSDGQLNLIFKFGGELPAEEIEVQKPKLRPAAAKKPLTPSDIIPPPAHARGSSGISFTSLDSFKEVRRGFEFHKNRPAFYPPPVATNRRVAAPHLKQESVFSIASISSYGHVTNPGISDPFDYGLACPVFGNIMRDAQPRNRVGSDASSSYFNVPVPGQAAVRGHRHRESNFLVSSQDPLCRFTITIAAMAATASAKTIRVQAEAVWRISMRANGGRAAWAKHRQKSLVDSRMSDVSRAIESSVIALPGTFIDGERLSAEDSLFEKPGHRSSMSEDSVFGYDDHHVPTGHLLPPHQFRPLSPLRQDETMVTMLGGGHVRRRFIGYNPSPCAPNKARQPSTASTSSSRFGEERMIRARQGLLERQSLEESALVAEGEDFASSVFTRPAPSPNSRSRSLTMTTSSSGRGRMRARGRGHGHRRRYLPAATRASPSSVFETIQEERPSPASSIGGYKSSPTARHGTFVVDAGLMDLSAGGAEWQDVLPFSPPKHPDGPPSSSLPPSCPPKIENDIDSVPRYRGGADEVLAAGRAGRAGVGLKKIESVDDDEEEEGEEDQEEEEGEASEDEEDTSGEDGGEDEDGEVENEGTVKGEQRSLVKRREVGVVARVGVVVASASASMERSNSNSGGGADGGGRSPNKARGETITNGLNGSNLSSRHNHNQSPNLSSPSLTLKRPTINTNITSNSPSHTQTRALRTPAAASTSNTSSNNSSTLARRLPRPTVPITIPIPDASPSSSFAKAPPSLPWLSHSLSRNSSLPSLSTTTTNESASLASSRSSLSSLASYAYASSRVHNNGYAHAAADSLLLKRRAEPQHEEGRVEHDGDDDDDCDEDIAPSPTKRARTASLSVGAQRSHNHARGTMAPSVHPQAAILHSASSGPGHGQAYTPPAMASSTSAPTASPYLQRSSAFASVAYPRVASSSSSLAAAATAYSQQFAQSQGLAGAGGVGAVGAQSQHTTRNRNNVHPYRVGSASGSGSGFGGRRGRAGGVSGGVSGGGGQNSAPATYQPHSTSQGQRQGGQQQQRQHSTPLSHPGPYSYPSYHPSLSVSSSPSSDLSSAQATATSKPFGMSSSNGSAGNAHGHGHAHQGPLHGALHTQPRVSQARYAVSGEGEDVEMGEGIWAGE</sequence>
<proteinExistence type="predicted"/>
<feature type="compositionally biased region" description="Pro residues" evidence="1">
    <location>
        <begin position="853"/>
        <end position="872"/>
    </location>
</feature>
<feature type="compositionally biased region" description="Low complexity" evidence="1">
    <location>
        <begin position="1090"/>
        <end position="1108"/>
    </location>
</feature>
<organism evidence="2 3">
    <name type="scientific">Favolaschia claudopus</name>
    <dbReference type="NCBI Taxonomy" id="2862362"/>
    <lineage>
        <taxon>Eukaryota</taxon>
        <taxon>Fungi</taxon>
        <taxon>Dikarya</taxon>
        <taxon>Basidiomycota</taxon>
        <taxon>Agaricomycotina</taxon>
        <taxon>Agaricomycetes</taxon>
        <taxon>Agaricomycetidae</taxon>
        <taxon>Agaricales</taxon>
        <taxon>Marasmiineae</taxon>
        <taxon>Mycenaceae</taxon>
        <taxon>Favolaschia</taxon>
    </lineage>
</organism>
<feature type="region of interest" description="Disordered" evidence="1">
    <location>
        <begin position="1122"/>
        <end position="1142"/>
    </location>
</feature>
<feature type="compositionally biased region" description="Acidic residues" evidence="1">
    <location>
        <begin position="911"/>
        <end position="952"/>
    </location>
</feature>
<feature type="compositionally biased region" description="Acidic residues" evidence="1">
    <location>
        <begin position="1190"/>
        <end position="1201"/>
    </location>
</feature>
<feature type="compositionally biased region" description="Low complexity" evidence="1">
    <location>
        <begin position="1438"/>
        <end position="1447"/>
    </location>
</feature>
<feature type="compositionally biased region" description="Polar residues" evidence="1">
    <location>
        <begin position="1011"/>
        <end position="1061"/>
    </location>
</feature>
<feature type="compositionally biased region" description="Basic and acidic residues" evidence="1">
    <location>
        <begin position="954"/>
        <end position="969"/>
    </location>
</feature>
<feature type="region of interest" description="Disordered" evidence="1">
    <location>
        <begin position="144"/>
        <end position="167"/>
    </location>
</feature>
<feature type="compositionally biased region" description="Low complexity" evidence="1">
    <location>
        <begin position="758"/>
        <end position="774"/>
    </location>
</feature>
<feature type="compositionally biased region" description="Low complexity" evidence="1">
    <location>
        <begin position="273"/>
        <end position="293"/>
    </location>
</feature>
<feature type="compositionally biased region" description="Gly residues" evidence="1">
    <location>
        <begin position="993"/>
        <end position="1002"/>
    </location>
</feature>